<proteinExistence type="predicted"/>
<reference evidence="2" key="1">
    <citation type="submission" date="2013-07" db="EMBL/GenBank/DDBJ databases">
        <title>The genome of Eucalyptus grandis.</title>
        <authorList>
            <person name="Schmutz J."/>
            <person name="Hayes R."/>
            <person name="Myburg A."/>
            <person name="Tuskan G."/>
            <person name="Grattapaglia D."/>
            <person name="Rokhsar D.S."/>
        </authorList>
    </citation>
    <scope>NUCLEOTIDE SEQUENCE</scope>
    <source>
        <tissue evidence="2">Leaf extractions</tissue>
    </source>
</reference>
<dbReference type="OMA" id="NCIHRAT"/>
<dbReference type="GO" id="GO:0009739">
    <property type="term" value="P:response to gibberellin"/>
    <property type="evidence" value="ECO:0007669"/>
    <property type="project" value="EnsemblPlants"/>
</dbReference>
<dbReference type="STRING" id="71139.A0A059AN86"/>
<evidence type="ECO:0008006" key="3">
    <source>
        <dbReference type="Google" id="ProtNLM"/>
    </source>
</evidence>
<feature type="region of interest" description="Disordered" evidence="1">
    <location>
        <begin position="26"/>
        <end position="54"/>
    </location>
</feature>
<dbReference type="GO" id="GO:0009707">
    <property type="term" value="C:chloroplast outer membrane"/>
    <property type="evidence" value="ECO:0007669"/>
    <property type="project" value="EnsemblPlants"/>
</dbReference>
<dbReference type="GO" id="GO:0070273">
    <property type="term" value="F:phosphatidylinositol-4-phosphate binding"/>
    <property type="evidence" value="ECO:0007669"/>
    <property type="project" value="EnsemblPlants"/>
</dbReference>
<protein>
    <recommendedName>
        <fullName evidence="3">Plastid division protein PDV2</fullName>
    </recommendedName>
</protein>
<dbReference type="PANTHER" id="PTHR33600:SF3">
    <property type="entry name" value="PLASTID DIVISION PROTEIN PDV2"/>
    <property type="match status" value="1"/>
</dbReference>
<gene>
    <name evidence="2" type="ORF">EUGRSUZ_I01238</name>
</gene>
<dbReference type="AlphaFoldDB" id="A0A059AN86"/>
<dbReference type="FunCoup" id="A0A059AN86">
    <property type="interactions" value="977"/>
</dbReference>
<feature type="compositionally biased region" description="Acidic residues" evidence="1">
    <location>
        <begin position="44"/>
        <end position="54"/>
    </location>
</feature>
<dbReference type="eggNOG" id="ENOG502REYJ">
    <property type="taxonomic scope" value="Eukaryota"/>
</dbReference>
<evidence type="ECO:0000256" key="1">
    <source>
        <dbReference type="SAM" id="MobiDB-lite"/>
    </source>
</evidence>
<accession>A0A059AN86</accession>
<dbReference type="Gramene" id="KCW55313">
    <property type="protein sequence ID" value="KCW55313"/>
    <property type="gene ID" value="EUGRSUZ_I01238"/>
</dbReference>
<name>A0A059AN86_EUCGR</name>
<evidence type="ECO:0000313" key="2">
    <source>
        <dbReference type="EMBL" id="KCW55313.1"/>
    </source>
</evidence>
<dbReference type="InterPro" id="IPR038939">
    <property type="entry name" value="PDV1/PDV2"/>
</dbReference>
<sequence length="287" mass="31250">MEEEGIGLVLARATELRLKISNCVHKATDPAAPPQPPGKKQEDGGEVNEGEEGEEAERLFSICDALETLESQLSSLQAMQQNHRYEREAALAEIEYSRKMLLDKLKEYKGEELAVIQEASAFAGETVEHDYDLLLPPYPSRPPLHLSSFSPRKSVRNGLISSDLTNELKKNVNGIEKNQGQSGSRNQGLRLGHFIGSAAKTVATLVGMISILSLAGFGTKSETSNGPLKHLGLFLRQVVRSSERGVQCPPGKVLVVENGQPRCLVKERVEVPFESVVATSDVNYGCG</sequence>
<organism evidence="2">
    <name type="scientific">Eucalyptus grandis</name>
    <name type="common">Flooded gum</name>
    <dbReference type="NCBI Taxonomy" id="71139"/>
    <lineage>
        <taxon>Eukaryota</taxon>
        <taxon>Viridiplantae</taxon>
        <taxon>Streptophyta</taxon>
        <taxon>Embryophyta</taxon>
        <taxon>Tracheophyta</taxon>
        <taxon>Spermatophyta</taxon>
        <taxon>Magnoliopsida</taxon>
        <taxon>eudicotyledons</taxon>
        <taxon>Gunneridae</taxon>
        <taxon>Pentapetalae</taxon>
        <taxon>rosids</taxon>
        <taxon>malvids</taxon>
        <taxon>Myrtales</taxon>
        <taxon>Myrtaceae</taxon>
        <taxon>Myrtoideae</taxon>
        <taxon>Eucalypteae</taxon>
        <taxon>Eucalyptus</taxon>
    </lineage>
</organism>
<dbReference type="GO" id="GO:0010020">
    <property type="term" value="P:chloroplast fission"/>
    <property type="evidence" value="ECO:0007669"/>
    <property type="project" value="EnsemblPlants"/>
</dbReference>
<dbReference type="PANTHER" id="PTHR33600">
    <property type="entry name" value="PLASTID DIVISION PROTEIN PDV2"/>
    <property type="match status" value="1"/>
</dbReference>
<dbReference type="InParanoid" id="A0A059AN86"/>
<dbReference type="EMBL" id="KK198761">
    <property type="protein sequence ID" value="KCW55313.1"/>
    <property type="molecule type" value="Genomic_DNA"/>
</dbReference>